<evidence type="ECO:0000313" key="2">
    <source>
        <dbReference type="EMBL" id="HIU35887.1"/>
    </source>
</evidence>
<sequence>MKFILISPKNRTAYNFRGDLVREIIACGYEVVVTGPNRDHVDKIEALGARFVEIPMDKNGVDPVSDLRYERALYKLFCAEKPDAVLGYTSKPVIYGSLAAKRAGVPHVTAMLTGLGYAFTQRTAKARAIRLVMSALYKLALGRADTVIFQNPDDQKRFVKAGLVREEKSRVVSGSGVNTEKFAVAPLPQTPTFFMLSRVMYYKGIREYLAACRKVKQKHPEVRCMLLGACENIQDSLSEAQLQPYIDDGTIEHFGETDDVAAYYRQCSVFVLPSYSEGTPRTVLEAMSMGRAILTTDAPGCRETVIDGQNGFLVPVRDADALAERMIELIEHPARIAQMGAASAQYCRERFDVRKVNRDMRAYIGIEGDPAGGQPRTHGA</sequence>
<dbReference type="Pfam" id="PF13692">
    <property type="entry name" value="Glyco_trans_1_4"/>
    <property type="match status" value="1"/>
</dbReference>
<comment type="caution">
    <text evidence="2">The sequence shown here is derived from an EMBL/GenBank/DDBJ whole genome shotgun (WGS) entry which is preliminary data.</text>
</comment>
<dbReference type="InterPro" id="IPR050194">
    <property type="entry name" value="Glycosyltransferase_grp1"/>
</dbReference>
<dbReference type="Proteomes" id="UP000824071">
    <property type="component" value="Unassembled WGS sequence"/>
</dbReference>
<dbReference type="Pfam" id="PF13477">
    <property type="entry name" value="Glyco_trans_4_2"/>
    <property type="match status" value="1"/>
</dbReference>
<evidence type="ECO:0000313" key="3">
    <source>
        <dbReference type="Proteomes" id="UP000824071"/>
    </source>
</evidence>
<dbReference type="EMBL" id="DVMW01000029">
    <property type="protein sequence ID" value="HIU35887.1"/>
    <property type="molecule type" value="Genomic_DNA"/>
</dbReference>
<accession>A0A9D1IGZ8</accession>
<dbReference type="InterPro" id="IPR028098">
    <property type="entry name" value="Glyco_trans_4-like_N"/>
</dbReference>
<dbReference type="CDD" id="cd03808">
    <property type="entry name" value="GT4_CapM-like"/>
    <property type="match status" value="1"/>
</dbReference>
<dbReference type="PANTHER" id="PTHR45947">
    <property type="entry name" value="SULFOQUINOVOSYL TRANSFERASE SQD2"/>
    <property type="match status" value="1"/>
</dbReference>
<dbReference type="GO" id="GO:0016757">
    <property type="term" value="F:glycosyltransferase activity"/>
    <property type="evidence" value="ECO:0007669"/>
    <property type="project" value="TreeGrafter"/>
</dbReference>
<name>A0A9D1IGZ8_9FIRM</name>
<gene>
    <name evidence="2" type="ORF">IAC53_04670</name>
</gene>
<protein>
    <submittedName>
        <fullName evidence="2">Glycosyltransferase family 4 protein</fullName>
    </submittedName>
</protein>
<dbReference type="PANTHER" id="PTHR45947:SF3">
    <property type="entry name" value="SULFOQUINOVOSYL TRANSFERASE SQD2"/>
    <property type="match status" value="1"/>
</dbReference>
<dbReference type="AlphaFoldDB" id="A0A9D1IGZ8"/>
<dbReference type="SUPFAM" id="SSF53756">
    <property type="entry name" value="UDP-Glycosyltransferase/glycogen phosphorylase"/>
    <property type="match status" value="1"/>
</dbReference>
<feature type="domain" description="Glycosyltransferase subfamily 4-like N-terminal" evidence="1">
    <location>
        <begin position="20"/>
        <end position="151"/>
    </location>
</feature>
<organism evidence="2 3">
    <name type="scientific">Candidatus Fimenecus excrementigallinarum</name>
    <dbReference type="NCBI Taxonomy" id="2840816"/>
    <lineage>
        <taxon>Bacteria</taxon>
        <taxon>Bacillati</taxon>
        <taxon>Bacillota</taxon>
        <taxon>Clostridia</taxon>
        <taxon>Candidatus Fimenecus</taxon>
    </lineage>
</organism>
<proteinExistence type="predicted"/>
<dbReference type="Gene3D" id="3.40.50.2000">
    <property type="entry name" value="Glycogen Phosphorylase B"/>
    <property type="match status" value="2"/>
</dbReference>
<reference evidence="2" key="2">
    <citation type="journal article" date="2021" name="PeerJ">
        <title>Extensive microbial diversity within the chicken gut microbiome revealed by metagenomics and culture.</title>
        <authorList>
            <person name="Gilroy R."/>
            <person name="Ravi A."/>
            <person name="Getino M."/>
            <person name="Pursley I."/>
            <person name="Horton D.L."/>
            <person name="Alikhan N.F."/>
            <person name="Baker D."/>
            <person name="Gharbi K."/>
            <person name="Hall N."/>
            <person name="Watson M."/>
            <person name="Adriaenssens E.M."/>
            <person name="Foster-Nyarko E."/>
            <person name="Jarju S."/>
            <person name="Secka A."/>
            <person name="Antonio M."/>
            <person name="Oren A."/>
            <person name="Chaudhuri R.R."/>
            <person name="La Ragione R."/>
            <person name="Hildebrand F."/>
            <person name="Pallen M.J."/>
        </authorList>
    </citation>
    <scope>NUCLEOTIDE SEQUENCE</scope>
    <source>
        <strain evidence="2">ChiGjej1B1-19959</strain>
    </source>
</reference>
<reference evidence="2" key="1">
    <citation type="submission" date="2020-10" db="EMBL/GenBank/DDBJ databases">
        <authorList>
            <person name="Gilroy R."/>
        </authorList>
    </citation>
    <scope>NUCLEOTIDE SEQUENCE</scope>
    <source>
        <strain evidence="2">ChiGjej1B1-19959</strain>
    </source>
</reference>
<evidence type="ECO:0000259" key="1">
    <source>
        <dbReference type="Pfam" id="PF13477"/>
    </source>
</evidence>